<dbReference type="Proteomes" id="UP000179153">
    <property type="component" value="Unassembled WGS sequence"/>
</dbReference>
<comment type="caution">
    <text evidence="2">The sequence shown here is derived from an EMBL/GenBank/DDBJ whole genome shotgun (WGS) entry which is preliminary data.</text>
</comment>
<proteinExistence type="predicted"/>
<evidence type="ECO:0000313" key="3">
    <source>
        <dbReference type="Proteomes" id="UP000179153"/>
    </source>
</evidence>
<dbReference type="InterPro" id="IPR027417">
    <property type="entry name" value="P-loop_NTPase"/>
</dbReference>
<dbReference type="Gene3D" id="3.40.50.300">
    <property type="entry name" value="P-loop containing nucleotide triphosphate hydrolases"/>
    <property type="match status" value="1"/>
</dbReference>
<dbReference type="SUPFAM" id="SSF52540">
    <property type="entry name" value="P-loop containing nucleoside triphosphate hydrolases"/>
    <property type="match status" value="1"/>
</dbReference>
<protein>
    <recommendedName>
        <fullName evidence="1">Phosphoribulokinase/uridine kinase domain-containing protein</fullName>
    </recommendedName>
</protein>
<organism evidence="2 3">
    <name type="scientific">Candidatus Spechtbacteria bacterium RIFCSPLOWO2_01_FULL_46_10</name>
    <dbReference type="NCBI Taxonomy" id="1802163"/>
    <lineage>
        <taxon>Bacteria</taxon>
        <taxon>Candidatus Spechtiibacteriota</taxon>
    </lineage>
</organism>
<gene>
    <name evidence="2" type="ORF">A2932_01560</name>
</gene>
<accession>A0A1G2HJ20</accession>
<dbReference type="GO" id="GO:0016301">
    <property type="term" value="F:kinase activity"/>
    <property type="evidence" value="ECO:0007669"/>
    <property type="project" value="InterPro"/>
</dbReference>
<name>A0A1G2HJ20_9BACT</name>
<dbReference type="EMBL" id="MHOI01000008">
    <property type="protein sequence ID" value="OGZ61868.1"/>
    <property type="molecule type" value="Genomic_DNA"/>
</dbReference>
<dbReference type="Gene3D" id="2.40.320.10">
    <property type="entry name" value="Hypothetical Protein Pfu-838710-001"/>
    <property type="match status" value="2"/>
</dbReference>
<sequence length="602" mass="68586">MSKEIERKYRVTYWSPEALGLLRTGELSVIYQGYMSRNPVKRVRLLWGQNGKYAEITEKGVGTIEREENTQRVNFPEGERLYAQCSYTVQKIRIRNGRYEFDFFLNKLAGLEVLEIELNSVEEQIALPAGLGVIEVTHDTNFRASFHNVHLSEQKSVSSLLGYNIIRETIRFSHMQPGIDATIERLKAVIGEKGFTVLAVAGPSSSGKGYFTRKIKEYFGDRAAVINLDDFFIGVTAMRARNIEHFDVHSAVDACAAAQKVAELVEGKDSVMVPDYDFKRGERAGEKKVTRPQDLLIIEGLYALYPPLETLADISVFIDVDVHGAFCRRIKRDFIGGRTSQRAAKVFEMYCCQVHPSRQRFVDFQRDFADFIVVNAMRPATEMSFNDEGAETQKKFLISGSGASSSRANNFLAVVLAVLNQEGFNEQKPDSPFHQSDTFYEAPSQHWFDKINEADKRGSGDELMRVRRTISASGKTLYQLAYKGPKDETNFLDRRRVMKLEILPCQRDYLSDYLGYRKIGEVEKFRRIFRSADSVLRVAIDVFIAVGGVWVEINGSNKGEVEALERKFIKAGLQENRFTDKSYFDLYILKELDKFLQSILNI</sequence>
<dbReference type="GO" id="GO:0005524">
    <property type="term" value="F:ATP binding"/>
    <property type="evidence" value="ECO:0007669"/>
    <property type="project" value="InterPro"/>
</dbReference>
<dbReference type="PANTHER" id="PTHR10285">
    <property type="entry name" value="URIDINE KINASE"/>
    <property type="match status" value="1"/>
</dbReference>
<evidence type="ECO:0000259" key="1">
    <source>
        <dbReference type="Pfam" id="PF00485"/>
    </source>
</evidence>
<dbReference type="InterPro" id="IPR033469">
    <property type="entry name" value="CYTH-like_dom_sf"/>
</dbReference>
<dbReference type="Pfam" id="PF00485">
    <property type="entry name" value="PRK"/>
    <property type="match status" value="1"/>
</dbReference>
<feature type="domain" description="Phosphoribulokinase/uridine kinase" evidence="1">
    <location>
        <begin position="197"/>
        <end position="374"/>
    </location>
</feature>
<dbReference type="STRING" id="1802163.A2932_01560"/>
<dbReference type="AlphaFoldDB" id="A0A1G2HJ20"/>
<reference evidence="2 3" key="1">
    <citation type="journal article" date="2016" name="Nat. Commun.">
        <title>Thousands of microbial genomes shed light on interconnected biogeochemical processes in an aquifer system.</title>
        <authorList>
            <person name="Anantharaman K."/>
            <person name="Brown C.T."/>
            <person name="Hug L.A."/>
            <person name="Sharon I."/>
            <person name="Castelle C.J."/>
            <person name="Probst A.J."/>
            <person name="Thomas B.C."/>
            <person name="Singh A."/>
            <person name="Wilkins M.J."/>
            <person name="Karaoz U."/>
            <person name="Brodie E.L."/>
            <person name="Williams K.H."/>
            <person name="Hubbard S.S."/>
            <person name="Banfield J.F."/>
        </authorList>
    </citation>
    <scope>NUCLEOTIDE SEQUENCE [LARGE SCALE GENOMIC DNA]</scope>
</reference>
<dbReference type="SUPFAM" id="SSF55154">
    <property type="entry name" value="CYTH-like phosphatases"/>
    <property type="match status" value="2"/>
</dbReference>
<dbReference type="InterPro" id="IPR006083">
    <property type="entry name" value="PRK/URK"/>
</dbReference>
<evidence type="ECO:0000313" key="2">
    <source>
        <dbReference type="EMBL" id="OGZ61868.1"/>
    </source>
</evidence>